<protein>
    <recommendedName>
        <fullName evidence="5">HAT C-terminal dimerisation domain-containing protein</fullName>
    </recommendedName>
</protein>
<dbReference type="InterPro" id="IPR025398">
    <property type="entry name" value="DUF4371"/>
</dbReference>
<name>A0A3B3RTZ4_9TELE</name>
<accession>A0A3B3RTZ4</accession>
<dbReference type="AlphaFoldDB" id="A0A3B3RTZ4"/>
<sequence length="633" mass="72097">MLRKNSKLKKKMCRRNIEQKKKDWARLGLHDGSSRCPILQHTGFLHGLHHSYALRVVNVTLTLASCNLAFRGHREVLGQPNSGNFLSIIELLACYDPVLKELISRPQGTIKYLSPTIQNELIHILSLRVQQNITADINEGPFFSIIMDTTQDLSKHDQLSQVYRYVTIVRNAMDKAVDIKVMESFLGFMETMNTSHYANSLDISKCRGQGYDGAANMSGIYLGVQARIWEKEPLATYVHCAAHNLNLVLNDAVKNISEMERFYETIEHIYTFFGNSIKRWTMLTGIVTTDGSDHPNVTLKRLCPTRWSSRFESLSAIRYRYVDLMKALTKIALTSDKRDERNEAVGLMKSMEKFSFIFLVVVQAKVLETVNAVSKTLQKTDTDIQTAMQLLENSIQILSDYRSAFDQAKATAQMLASKWGVQTTFENVRPRRVKRHFDELSEDERLTNAEKYFRVQIFNATLDIIISQLSQRFSCMRETCHVFEAIRPMTLQIAGDDELFEKAKRLSDHYSRDIAPTFPTQLLSFRSCFKAEISQKSSILQLAKMLVVDYDTVTSTFGEVCTALMLFLTLPVTVATAERSFSKLKLIKTYLRSSMGQERLSGSVTYYVSSPSSGSGKVEASLINKNKLMWDHI</sequence>
<evidence type="ECO:0000259" key="1">
    <source>
        <dbReference type="Pfam" id="PF05699"/>
    </source>
</evidence>
<feature type="domain" description="HAT C-terminal dimerisation" evidence="1">
    <location>
        <begin position="552"/>
        <end position="602"/>
    </location>
</feature>
<keyword evidence="4" id="KW-1185">Reference proteome</keyword>
<reference evidence="3" key="2">
    <citation type="submission" date="2025-09" db="UniProtKB">
        <authorList>
            <consortium name="Ensembl"/>
        </authorList>
    </citation>
    <scope>IDENTIFICATION</scope>
</reference>
<dbReference type="Pfam" id="PF14291">
    <property type="entry name" value="DUF4371"/>
    <property type="match status" value="1"/>
</dbReference>
<dbReference type="InterPro" id="IPR008906">
    <property type="entry name" value="HATC_C_dom"/>
</dbReference>
<organism evidence="3 4">
    <name type="scientific">Paramormyrops kingsleyae</name>
    <dbReference type="NCBI Taxonomy" id="1676925"/>
    <lineage>
        <taxon>Eukaryota</taxon>
        <taxon>Metazoa</taxon>
        <taxon>Chordata</taxon>
        <taxon>Craniata</taxon>
        <taxon>Vertebrata</taxon>
        <taxon>Euteleostomi</taxon>
        <taxon>Actinopterygii</taxon>
        <taxon>Neopterygii</taxon>
        <taxon>Teleostei</taxon>
        <taxon>Osteoglossocephala</taxon>
        <taxon>Osteoglossomorpha</taxon>
        <taxon>Osteoglossiformes</taxon>
        <taxon>Mormyridae</taxon>
        <taxon>Paramormyrops</taxon>
    </lineage>
</organism>
<dbReference type="Ensembl" id="ENSPKIT00000001825.1">
    <property type="protein sequence ID" value="ENSPKIP00000021196.1"/>
    <property type="gene ID" value="ENSPKIG00000005691.1"/>
</dbReference>
<evidence type="ECO:0000259" key="2">
    <source>
        <dbReference type="Pfam" id="PF14291"/>
    </source>
</evidence>
<feature type="domain" description="DUF4371" evidence="2">
    <location>
        <begin position="57"/>
        <end position="221"/>
    </location>
</feature>
<dbReference type="InterPro" id="IPR012337">
    <property type="entry name" value="RNaseH-like_sf"/>
</dbReference>
<dbReference type="Pfam" id="PF05699">
    <property type="entry name" value="Dimer_Tnp_hAT"/>
    <property type="match status" value="1"/>
</dbReference>
<dbReference type="PANTHER" id="PTHR45749">
    <property type="match status" value="1"/>
</dbReference>
<dbReference type="PANTHER" id="PTHR45749:SF37">
    <property type="entry name" value="OS05G0311600 PROTEIN"/>
    <property type="match status" value="1"/>
</dbReference>
<dbReference type="GeneTree" id="ENSGT00940000154356"/>
<dbReference type="STRING" id="1676925.ENSPKIP00000021196"/>
<evidence type="ECO:0008006" key="5">
    <source>
        <dbReference type="Google" id="ProtNLM"/>
    </source>
</evidence>
<dbReference type="SUPFAM" id="SSF53098">
    <property type="entry name" value="Ribonuclease H-like"/>
    <property type="match status" value="1"/>
</dbReference>
<proteinExistence type="predicted"/>
<dbReference type="GO" id="GO:0046983">
    <property type="term" value="F:protein dimerization activity"/>
    <property type="evidence" value="ECO:0007669"/>
    <property type="project" value="InterPro"/>
</dbReference>
<dbReference type="Proteomes" id="UP000261540">
    <property type="component" value="Unplaced"/>
</dbReference>
<evidence type="ECO:0000313" key="4">
    <source>
        <dbReference type="Proteomes" id="UP000261540"/>
    </source>
</evidence>
<reference evidence="3" key="1">
    <citation type="submission" date="2025-08" db="UniProtKB">
        <authorList>
            <consortium name="Ensembl"/>
        </authorList>
    </citation>
    <scope>IDENTIFICATION</scope>
</reference>
<evidence type="ECO:0000313" key="3">
    <source>
        <dbReference type="Ensembl" id="ENSPKIP00000021196.1"/>
    </source>
</evidence>